<dbReference type="SMART" id="SM00387">
    <property type="entry name" value="HATPase_c"/>
    <property type="match status" value="1"/>
</dbReference>
<comment type="catalytic activity">
    <reaction evidence="1">
        <text>ATP + protein L-histidine = ADP + protein N-phospho-L-histidine.</text>
        <dbReference type="EC" id="2.7.13.3"/>
    </reaction>
</comment>
<keyword evidence="11" id="KW-1133">Transmembrane helix</keyword>
<keyword evidence="6" id="KW-0808">Transferase</keyword>
<dbReference type="PANTHER" id="PTHR45528:SF8">
    <property type="entry name" value="HISTIDINE KINASE"/>
    <property type="match status" value="1"/>
</dbReference>
<dbReference type="Pfam" id="PF02518">
    <property type="entry name" value="HATPase_c"/>
    <property type="match status" value="1"/>
</dbReference>
<keyword evidence="17" id="KW-1185">Reference proteome</keyword>
<evidence type="ECO:0000256" key="6">
    <source>
        <dbReference type="ARBA" id="ARBA00022679"/>
    </source>
</evidence>
<evidence type="ECO:0000256" key="5">
    <source>
        <dbReference type="ARBA" id="ARBA00022553"/>
    </source>
</evidence>
<evidence type="ECO:0000256" key="7">
    <source>
        <dbReference type="ARBA" id="ARBA00022692"/>
    </source>
</evidence>
<dbReference type="SMART" id="SM00388">
    <property type="entry name" value="HisKA"/>
    <property type="match status" value="1"/>
</dbReference>
<dbReference type="EC" id="2.7.13.3" evidence="3"/>
<dbReference type="CDD" id="cd06225">
    <property type="entry name" value="HAMP"/>
    <property type="match status" value="1"/>
</dbReference>
<evidence type="ECO:0000256" key="11">
    <source>
        <dbReference type="ARBA" id="ARBA00022989"/>
    </source>
</evidence>
<dbReference type="PANTHER" id="PTHR45528">
    <property type="entry name" value="SENSOR HISTIDINE KINASE CPXA"/>
    <property type="match status" value="1"/>
</dbReference>
<dbReference type="Pfam" id="PF00672">
    <property type="entry name" value="HAMP"/>
    <property type="match status" value="1"/>
</dbReference>
<dbReference type="InterPro" id="IPR003594">
    <property type="entry name" value="HATPase_dom"/>
</dbReference>
<organism evidence="16 17">
    <name type="scientific">Polycladomyces abyssicola</name>
    <dbReference type="NCBI Taxonomy" id="1125966"/>
    <lineage>
        <taxon>Bacteria</taxon>
        <taxon>Bacillati</taxon>
        <taxon>Bacillota</taxon>
        <taxon>Bacilli</taxon>
        <taxon>Bacillales</taxon>
        <taxon>Thermoactinomycetaceae</taxon>
        <taxon>Polycladomyces</taxon>
    </lineage>
</organism>
<comment type="subcellular location">
    <subcellularLocation>
        <location evidence="2">Cell membrane</location>
        <topology evidence="2">Multi-pass membrane protein</topology>
    </subcellularLocation>
</comment>
<keyword evidence="4" id="KW-1003">Cell membrane</keyword>
<evidence type="ECO:0000313" key="16">
    <source>
        <dbReference type="EMBL" id="BCU82951.1"/>
    </source>
</evidence>
<keyword evidence="7" id="KW-0812">Transmembrane</keyword>
<evidence type="ECO:0000256" key="1">
    <source>
        <dbReference type="ARBA" id="ARBA00000085"/>
    </source>
</evidence>
<gene>
    <name evidence="16" type="ORF">JIR001_27340</name>
</gene>
<evidence type="ECO:0000256" key="10">
    <source>
        <dbReference type="ARBA" id="ARBA00022840"/>
    </source>
</evidence>
<evidence type="ECO:0000256" key="12">
    <source>
        <dbReference type="ARBA" id="ARBA00023012"/>
    </source>
</evidence>
<evidence type="ECO:0000259" key="14">
    <source>
        <dbReference type="PROSITE" id="PS50109"/>
    </source>
</evidence>
<dbReference type="Gene3D" id="3.30.565.10">
    <property type="entry name" value="Histidine kinase-like ATPase, C-terminal domain"/>
    <property type="match status" value="1"/>
</dbReference>
<dbReference type="AlphaFoldDB" id="A0A8D5ZQ09"/>
<keyword evidence="10" id="KW-0067">ATP-binding</keyword>
<keyword evidence="12" id="KW-0902">Two-component regulatory system</keyword>
<evidence type="ECO:0000256" key="2">
    <source>
        <dbReference type="ARBA" id="ARBA00004651"/>
    </source>
</evidence>
<keyword evidence="8" id="KW-0547">Nucleotide-binding</keyword>
<dbReference type="InterPro" id="IPR005467">
    <property type="entry name" value="His_kinase_dom"/>
</dbReference>
<keyword evidence="5" id="KW-0597">Phosphoprotein</keyword>
<dbReference type="Pfam" id="PF00512">
    <property type="entry name" value="HisKA"/>
    <property type="match status" value="1"/>
</dbReference>
<evidence type="ECO:0000256" key="9">
    <source>
        <dbReference type="ARBA" id="ARBA00022777"/>
    </source>
</evidence>
<dbReference type="GO" id="GO:0005886">
    <property type="term" value="C:plasma membrane"/>
    <property type="evidence" value="ECO:0007669"/>
    <property type="project" value="UniProtKB-SubCell"/>
</dbReference>
<dbReference type="CDD" id="cd00082">
    <property type="entry name" value="HisKA"/>
    <property type="match status" value="1"/>
</dbReference>
<dbReference type="Gene3D" id="1.10.287.130">
    <property type="match status" value="1"/>
</dbReference>
<keyword evidence="13" id="KW-0472">Membrane</keyword>
<protein>
    <recommendedName>
        <fullName evidence="3">histidine kinase</fullName>
        <ecNumber evidence="3">2.7.13.3</ecNumber>
    </recommendedName>
</protein>
<evidence type="ECO:0000256" key="3">
    <source>
        <dbReference type="ARBA" id="ARBA00012438"/>
    </source>
</evidence>
<dbReference type="GO" id="GO:0005524">
    <property type="term" value="F:ATP binding"/>
    <property type="evidence" value="ECO:0007669"/>
    <property type="project" value="UniProtKB-KW"/>
</dbReference>
<keyword evidence="9 16" id="KW-0418">Kinase</keyword>
<evidence type="ECO:0000256" key="4">
    <source>
        <dbReference type="ARBA" id="ARBA00022475"/>
    </source>
</evidence>
<dbReference type="Gene3D" id="6.10.340.10">
    <property type="match status" value="1"/>
</dbReference>
<dbReference type="SUPFAM" id="SSF158472">
    <property type="entry name" value="HAMP domain-like"/>
    <property type="match status" value="1"/>
</dbReference>
<dbReference type="InterPro" id="IPR036890">
    <property type="entry name" value="HATPase_C_sf"/>
</dbReference>
<dbReference type="SUPFAM" id="SSF47384">
    <property type="entry name" value="Homodimeric domain of signal transducing histidine kinase"/>
    <property type="match status" value="1"/>
</dbReference>
<name>A0A8D5ZQ09_9BACL</name>
<proteinExistence type="predicted"/>
<evidence type="ECO:0000256" key="13">
    <source>
        <dbReference type="ARBA" id="ARBA00023136"/>
    </source>
</evidence>
<accession>A0A8D5ZQ09</accession>
<dbReference type="InterPro" id="IPR050398">
    <property type="entry name" value="HssS/ArlS-like"/>
</dbReference>
<dbReference type="PROSITE" id="PS50885">
    <property type="entry name" value="HAMP"/>
    <property type="match status" value="1"/>
</dbReference>
<evidence type="ECO:0000313" key="17">
    <source>
        <dbReference type="Proteomes" id="UP000677436"/>
    </source>
</evidence>
<evidence type="ECO:0000256" key="8">
    <source>
        <dbReference type="ARBA" id="ARBA00022741"/>
    </source>
</evidence>
<reference evidence="16" key="2">
    <citation type="journal article" date="2021" name="Microbiol. Resour. Announc.">
        <title>Complete Genome Sequence of Polycladomyces abyssicola JIR-001T, Isolated from Hemipelagic Sediment in Deep Seawater.</title>
        <authorList>
            <person name="Tsubouchi T."/>
            <person name="Kaneko Y."/>
        </authorList>
    </citation>
    <scope>NUCLEOTIDE SEQUENCE</scope>
    <source>
        <strain evidence="16">JIR-001</strain>
    </source>
</reference>
<dbReference type="KEGG" id="pabs:JIR001_27340"/>
<dbReference type="InterPro" id="IPR036097">
    <property type="entry name" value="HisK_dim/P_sf"/>
</dbReference>
<dbReference type="InterPro" id="IPR003661">
    <property type="entry name" value="HisK_dim/P_dom"/>
</dbReference>
<dbReference type="PRINTS" id="PR00344">
    <property type="entry name" value="BCTRLSENSOR"/>
</dbReference>
<evidence type="ECO:0000259" key="15">
    <source>
        <dbReference type="PROSITE" id="PS50885"/>
    </source>
</evidence>
<dbReference type="PROSITE" id="PS50109">
    <property type="entry name" value="HIS_KIN"/>
    <property type="match status" value="1"/>
</dbReference>
<dbReference type="Proteomes" id="UP000677436">
    <property type="component" value="Chromosome"/>
</dbReference>
<dbReference type="SUPFAM" id="SSF55874">
    <property type="entry name" value="ATPase domain of HSP90 chaperone/DNA topoisomerase II/histidine kinase"/>
    <property type="match status" value="1"/>
</dbReference>
<dbReference type="InterPro" id="IPR003660">
    <property type="entry name" value="HAMP_dom"/>
</dbReference>
<dbReference type="InterPro" id="IPR004358">
    <property type="entry name" value="Sig_transdc_His_kin-like_C"/>
</dbReference>
<reference evidence="16" key="1">
    <citation type="journal article" date="2013" name="Int. J. Syst. Evol. Microbiol.">
        <title>Polycladomyces abyssicola gen. nov., sp. nov., a thermophilic filamentous bacterium isolated from hemipelagic sediment.</title>
        <authorList>
            <person name="Tsubouchi T."/>
            <person name="Shimane Y."/>
            <person name="Mori K."/>
            <person name="Usui K."/>
            <person name="Hiraki T."/>
            <person name="Tame A."/>
            <person name="Uematsu K."/>
            <person name="Maruyama T."/>
            <person name="Hatada Y."/>
        </authorList>
    </citation>
    <scope>NUCLEOTIDE SEQUENCE</scope>
    <source>
        <strain evidence="16">JIR-001</strain>
    </source>
</reference>
<feature type="domain" description="HAMP" evidence="15">
    <location>
        <begin position="185"/>
        <end position="237"/>
    </location>
</feature>
<sequence>MIRWLRKMWSRLRTRMIVVFLISLAAMLVGGTIGEELTFKKTRYYYYPRAEEMTQIFLSHYARKMSQIRPAKRNAWLNSLEPTSRMKLRILDQNGNPLYQSAHAPKRREDIHTLFLRAKRQSDLSSTSGGVRNLTFIYPFYLDHRPVYFVGDWKGNGQPVRQGNPLMSFFSGILSFWLAYHLLTRGKLRQIAAMSRGVQEIARGRWETRVPEKGDDELGILGRHINEMARKLKESREKEKRLDAQRHEFITIISHDLRTPLTSIIGYLLWMRDHPDMSEAEVRRYAGIGLSKAQGMKRLIEDLFDYAKWTHHQAPIRKNRLFFNRLIEQLAEETNPLAEREQMSIRLDLCEDPLELEGDPDLLVRMLDNVFHNALQHGIQPGEIVVSTAREGDMAVLMVRNMADPLPKETLNRLFDVFVTGERSRSRGSGVGLAIVKMIAEMHGGYVTVIQDQGSLMIRFRLPLLRG</sequence>
<dbReference type="GO" id="GO:0000155">
    <property type="term" value="F:phosphorelay sensor kinase activity"/>
    <property type="evidence" value="ECO:0007669"/>
    <property type="project" value="InterPro"/>
</dbReference>
<dbReference type="EMBL" id="AP024601">
    <property type="protein sequence ID" value="BCU82951.1"/>
    <property type="molecule type" value="Genomic_DNA"/>
</dbReference>
<feature type="domain" description="Histidine kinase" evidence="14">
    <location>
        <begin position="252"/>
        <end position="466"/>
    </location>
</feature>
<dbReference type="SMART" id="SM00304">
    <property type="entry name" value="HAMP"/>
    <property type="match status" value="1"/>
</dbReference>